<evidence type="ECO:0000313" key="2">
    <source>
        <dbReference type="Proteomes" id="UP000466831"/>
    </source>
</evidence>
<keyword evidence="2" id="KW-1185">Reference proteome</keyword>
<evidence type="ECO:0008006" key="3">
    <source>
        <dbReference type="Google" id="ProtNLM"/>
    </source>
</evidence>
<dbReference type="EMBL" id="AP022584">
    <property type="protein sequence ID" value="BBY09798.1"/>
    <property type="molecule type" value="Genomic_DNA"/>
</dbReference>
<accession>A0ABM7J7L1</accession>
<evidence type="ECO:0000313" key="1">
    <source>
        <dbReference type="EMBL" id="BBY09798.1"/>
    </source>
</evidence>
<reference evidence="1 2" key="1">
    <citation type="journal article" date="2019" name="Emerg. Microbes Infect.">
        <title>Comprehensive subspecies identification of 175 nontuberculous mycobacteria species based on 7547 genomic profiles.</title>
        <authorList>
            <person name="Matsumoto Y."/>
            <person name="Kinjo T."/>
            <person name="Motooka D."/>
            <person name="Nabeya D."/>
            <person name="Jung N."/>
            <person name="Uechi K."/>
            <person name="Horii T."/>
            <person name="Iida T."/>
            <person name="Fujita J."/>
            <person name="Nakamura S."/>
        </authorList>
    </citation>
    <scope>NUCLEOTIDE SEQUENCE [LARGE SCALE GENOMIC DNA]</scope>
    <source>
        <strain evidence="1 2">JCM 17324</strain>
    </source>
</reference>
<name>A0ABM7J7L1_9MYCO</name>
<proteinExistence type="predicted"/>
<dbReference type="Proteomes" id="UP000466831">
    <property type="component" value="Chromosome"/>
</dbReference>
<protein>
    <recommendedName>
        <fullName evidence="3">Transposase</fullName>
    </recommendedName>
</protein>
<gene>
    <name evidence="1" type="ORF">MMARJ_05380</name>
</gene>
<organism evidence="1 2">
    <name type="scientific">Mycobacterium marseillense</name>
    <dbReference type="NCBI Taxonomy" id="701042"/>
    <lineage>
        <taxon>Bacteria</taxon>
        <taxon>Bacillati</taxon>
        <taxon>Actinomycetota</taxon>
        <taxon>Actinomycetes</taxon>
        <taxon>Mycobacteriales</taxon>
        <taxon>Mycobacteriaceae</taxon>
        <taxon>Mycobacterium</taxon>
        <taxon>Mycobacterium avium complex (MAC)</taxon>
    </lineage>
</organism>
<sequence length="51" mass="5213">MSCAGLVPVMALAEQAGLSELLANKIHIAAPRVKSRSANPAPKLATLIASM</sequence>